<dbReference type="GO" id="GO:0006631">
    <property type="term" value="P:fatty acid metabolic process"/>
    <property type="evidence" value="ECO:0007669"/>
    <property type="project" value="TreeGrafter"/>
</dbReference>
<protein>
    <submittedName>
        <fullName evidence="3">Acyl-CoA-binding protein</fullName>
    </submittedName>
</protein>
<dbReference type="Pfam" id="PF00887">
    <property type="entry name" value="ACBP"/>
    <property type="match status" value="1"/>
</dbReference>
<dbReference type="InterPro" id="IPR000582">
    <property type="entry name" value="Acyl-CoA-binding_protein"/>
</dbReference>
<keyword evidence="4" id="KW-1185">Reference proteome</keyword>
<dbReference type="SUPFAM" id="SSF47027">
    <property type="entry name" value="Acyl-CoA binding protein"/>
    <property type="match status" value="1"/>
</dbReference>
<sequence length="86" mass="9543">MSTEFEQAQQDVNSLSRKPGNSTLLQLYALYKQGTQGDVTGERPGGFDFASAAKFDAWQAEQGKTPEQAQQEYVSLVRELLVKDQS</sequence>
<evidence type="ECO:0000259" key="2">
    <source>
        <dbReference type="PROSITE" id="PS51228"/>
    </source>
</evidence>
<dbReference type="PANTHER" id="PTHR23310:SF62">
    <property type="entry name" value="ACYL-COA BINDING PROTEIN 1, ISOFORM A"/>
    <property type="match status" value="1"/>
</dbReference>
<dbReference type="InterPro" id="IPR035984">
    <property type="entry name" value="Acyl-CoA-binding_sf"/>
</dbReference>
<evidence type="ECO:0000256" key="1">
    <source>
        <dbReference type="ARBA" id="ARBA00023121"/>
    </source>
</evidence>
<keyword evidence="1" id="KW-0446">Lipid-binding</keyword>
<comment type="caution">
    <text evidence="3">The sequence shown here is derived from an EMBL/GenBank/DDBJ whole genome shotgun (WGS) entry which is preliminary data.</text>
</comment>
<dbReference type="RefSeq" id="WP_126353080.1">
    <property type="nucleotide sequence ID" value="NZ_CP086380.1"/>
</dbReference>
<reference evidence="3 4" key="1">
    <citation type="submission" date="2018-12" db="EMBL/GenBank/DDBJ databases">
        <title>Deinococcus radiophilus ATCC 27603 genome sequencing and assembly.</title>
        <authorList>
            <person name="Maclea K.S."/>
            <person name="Maynard C.R."/>
        </authorList>
    </citation>
    <scope>NUCLEOTIDE SEQUENCE [LARGE SCALE GENOMIC DNA]</scope>
    <source>
        <strain evidence="3 4">ATCC 27603</strain>
    </source>
</reference>
<dbReference type="Proteomes" id="UP000277766">
    <property type="component" value="Unassembled WGS sequence"/>
</dbReference>
<dbReference type="EMBL" id="RXPE01000034">
    <property type="protein sequence ID" value="RTR25233.1"/>
    <property type="molecule type" value="Genomic_DNA"/>
</dbReference>
<dbReference type="InterPro" id="IPR014352">
    <property type="entry name" value="FERM/acyl-CoA-bd_prot_sf"/>
</dbReference>
<dbReference type="PRINTS" id="PR00689">
    <property type="entry name" value="ACOABINDINGP"/>
</dbReference>
<name>A0A3S0L266_9DEIO</name>
<dbReference type="AlphaFoldDB" id="A0A3S0L266"/>
<dbReference type="GO" id="GO:0000062">
    <property type="term" value="F:fatty-acyl-CoA binding"/>
    <property type="evidence" value="ECO:0007669"/>
    <property type="project" value="InterPro"/>
</dbReference>
<gene>
    <name evidence="3" type="ORF">EJ104_11850</name>
</gene>
<feature type="domain" description="ACB" evidence="2">
    <location>
        <begin position="1"/>
        <end position="86"/>
    </location>
</feature>
<dbReference type="PROSITE" id="PS51228">
    <property type="entry name" value="ACB_2"/>
    <property type="match status" value="1"/>
</dbReference>
<evidence type="ECO:0000313" key="4">
    <source>
        <dbReference type="Proteomes" id="UP000277766"/>
    </source>
</evidence>
<evidence type="ECO:0000313" key="3">
    <source>
        <dbReference type="EMBL" id="RTR25233.1"/>
    </source>
</evidence>
<organism evidence="3 4">
    <name type="scientific">Deinococcus radiophilus</name>
    <dbReference type="NCBI Taxonomy" id="32062"/>
    <lineage>
        <taxon>Bacteria</taxon>
        <taxon>Thermotogati</taxon>
        <taxon>Deinococcota</taxon>
        <taxon>Deinococci</taxon>
        <taxon>Deinococcales</taxon>
        <taxon>Deinococcaceae</taxon>
        <taxon>Deinococcus</taxon>
    </lineage>
</organism>
<dbReference type="OrthoDB" id="5625302at2"/>
<dbReference type="Gene3D" id="1.20.80.10">
    <property type="match status" value="1"/>
</dbReference>
<proteinExistence type="predicted"/>
<accession>A0A3S0L266</accession>
<dbReference type="PANTHER" id="PTHR23310">
    <property type="entry name" value="ACYL-COA-BINDING PROTEIN, ACBP"/>
    <property type="match status" value="1"/>
</dbReference>